<protein>
    <submittedName>
        <fullName evidence="1">Uncharacterized protein</fullName>
    </submittedName>
</protein>
<evidence type="ECO:0000313" key="2">
    <source>
        <dbReference type="Proteomes" id="UP000478505"/>
    </source>
</evidence>
<proteinExistence type="predicted"/>
<name>A0A6B3RA65_9FLAO</name>
<dbReference type="Proteomes" id="UP000478505">
    <property type="component" value="Unassembled WGS sequence"/>
</dbReference>
<sequence>MNWKEDLPEQCPPEKAFEPNDFKVFRLATNKNIDESDFQSQRALKPKAKFKGVDECIARSISVFDEINKCLNMAKLPLYKNKWKAVLEIELNESDGLALKTFKDPCHYSWWRSTTFDINNSILKTIE</sequence>
<dbReference type="AlphaFoldDB" id="A0A6B3RA65"/>
<comment type="caution">
    <text evidence="1">The sequence shown here is derived from an EMBL/GenBank/DDBJ whole genome shotgun (WGS) entry which is preliminary data.</text>
</comment>
<reference evidence="1 2" key="1">
    <citation type="submission" date="2020-02" db="EMBL/GenBank/DDBJ databases">
        <title>Flavobacteriaceae Psychroflexus bacterium YR1-1, complete genome.</title>
        <authorList>
            <person name="Li Y."/>
            <person name="Wu S."/>
        </authorList>
    </citation>
    <scope>NUCLEOTIDE SEQUENCE [LARGE SCALE GENOMIC DNA]</scope>
    <source>
        <strain evidence="1 2">YR1-1</strain>
    </source>
</reference>
<evidence type="ECO:0000313" key="1">
    <source>
        <dbReference type="EMBL" id="NEV94471.1"/>
    </source>
</evidence>
<keyword evidence="2" id="KW-1185">Reference proteome</keyword>
<dbReference type="RefSeq" id="WP_164005191.1">
    <property type="nucleotide sequence ID" value="NZ_JAAIKD010000005.1"/>
</dbReference>
<gene>
    <name evidence="1" type="ORF">G3567_09990</name>
</gene>
<accession>A0A6B3RA65</accession>
<organism evidence="1 2">
    <name type="scientific">Psychroflexus aurantiacus</name>
    <dbReference type="NCBI Taxonomy" id="2709310"/>
    <lineage>
        <taxon>Bacteria</taxon>
        <taxon>Pseudomonadati</taxon>
        <taxon>Bacteroidota</taxon>
        <taxon>Flavobacteriia</taxon>
        <taxon>Flavobacteriales</taxon>
        <taxon>Flavobacteriaceae</taxon>
        <taxon>Psychroflexus</taxon>
    </lineage>
</organism>
<dbReference type="EMBL" id="JAAIKD010000005">
    <property type="protein sequence ID" value="NEV94471.1"/>
    <property type="molecule type" value="Genomic_DNA"/>
</dbReference>